<comment type="caution">
    <text evidence="2">The sequence shown here is derived from an EMBL/GenBank/DDBJ whole genome shotgun (WGS) entry which is preliminary data.</text>
</comment>
<evidence type="ECO:0000313" key="2">
    <source>
        <dbReference type="EMBL" id="CAE6503784.1"/>
    </source>
</evidence>
<dbReference type="Pfam" id="PF14200">
    <property type="entry name" value="RicinB_lectin_2"/>
    <property type="match status" value="1"/>
</dbReference>
<dbReference type="InterPro" id="IPR035992">
    <property type="entry name" value="Ricin_B-like_lectins"/>
</dbReference>
<dbReference type="AlphaFoldDB" id="A0A8H3CWS9"/>
<reference evidence="2" key="1">
    <citation type="submission" date="2021-01" db="EMBL/GenBank/DDBJ databases">
        <authorList>
            <person name="Kaushik A."/>
        </authorList>
    </citation>
    <scope>NUCLEOTIDE SEQUENCE</scope>
    <source>
        <strain evidence="2">AG6-10EEA</strain>
    </source>
</reference>
<name>A0A8H3CWS9_9AGAM</name>
<proteinExistence type="predicted"/>
<dbReference type="SUPFAM" id="SSF50370">
    <property type="entry name" value="Ricin B-like lectins"/>
    <property type="match status" value="1"/>
</dbReference>
<accession>A0A8H3CWS9</accession>
<evidence type="ECO:0000313" key="3">
    <source>
        <dbReference type="Proteomes" id="UP000663853"/>
    </source>
</evidence>
<evidence type="ECO:0000259" key="1">
    <source>
        <dbReference type="Pfam" id="PF14200"/>
    </source>
</evidence>
<protein>
    <recommendedName>
        <fullName evidence="1">Ricin B lectin domain-containing protein</fullName>
    </recommendedName>
</protein>
<feature type="domain" description="Ricin B lectin" evidence="1">
    <location>
        <begin position="39"/>
        <end position="120"/>
    </location>
</feature>
<dbReference type="PROSITE" id="PS50231">
    <property type="entry name" value="RICIN_B_LECTIN"/>
    <property type="match status" value="1"/>
</dbReference>
<dbReference type="CDD" id="cd23422">
    <property type="entry name" value="beta-trefoil_Ricin_MPL_CNL"/>
    <property type="match status" value="1"/>
</dbReference>
<sequence length="137" mass="15399">MGIDPGFYQIKNHASWTVLDESTDNQHVIHGWQQTNQQNQHWDVQHDGGGAYTVRNVASGSFLHADAPDDGIKLVGSPLKSTWYLDQQNDGSVYIIYPGSNRVADLDNGNVADGTTIHLWERNTTGTKQQQWFFEKV</sequence>
<dbReference type="Gene3D" id="2.80.10.50">
    <property type="match status" value="1"/>
</dbReference>
<gene>
    <name evidence="2" type="ORF">RDB_LOCUS116531</name>
</gene>
<organism evidence="2 3">
    <name type="scientific">Rhizoctonia solani</name>
    <dbReference type="NCBI Taxonomy" id="456999"/>
    <lineage>
        <taxon>Eukaryota</taxon>
        <taxon>Fungi</taxon>
        <taxon>Dikarya</taxon>
        <taxon>Basidiomycota</taxon>
        <taxon>Agaricomycotina</taxon>
        <taxon>Agaricomycetes</taxon>
        <taxon>Cantharellales</taxon>
        <taxon>Ceratobasidiaceae</taxon>
        <taxon>Rhizoctonia</taxon>
    </lineage>
</organism>
<dbReference type="InterPro" id="IPR000772">
    <property type="entry name" value="Ricin_B_lectin"/>
</dbReference>
<dbReference type="EMBL" id="CAJMXA010003570">
    <property type="protein sequence ID" value="CAE6503784.1"/>
    <property type="molecule type" value="Genomic_DNA"/>
</dbReference>
<dbReference type="Proteomes" id="UP000663853">
    <property type="component" value="Unassembled WGS sequence"/>
</dbReference>